<feature type="domain" description="Carrier" evidence="1">
    <location>
        <begin position="6"/>
        <end position="86"/>
    </location>
</feature>
<gene>
    <name evidence="2" type="ORF">CA54_40580</name>
</gene>
<accession>A0A5C6BBJ0</accession>
<dbReference type="PROSITE" id="PS50075">
    <property type="entry name" value="CARRIER"/>
    <property type="match status" value="1"/>
</dbReference>
<dbReference type="OrthoDB" id="5326335at2"/>
<name>A0A5C6BBJ0_9PLAN</name>
<comment type="caution">
    <text evidence="2">The sequence shown here is derived from an EMBL/GenBank/DDBJ whole genome shotgun (WGS) entry which is preliminary data.</text>
</comment>
<dbReference type="Pfam" id="PF00550">
    <property type="entry name" value="PP-binding"/>
    <property type="match status" value="1"/>
</dbReference>
<dbReference type="AlphaFoldDB" id="A0A5C6BBJ0"/>
<reference evidence="2 3" key="1">
    <citation type="submission" date="2019-02" db="EMBL/GenBank/DDBJ databases">
        <title>Deep-cultivation of Planctomycetes and their phenomic and genomic characterization uncovers novel biology.</title>
        <authorList>
            <person name="Wiegand S."/>
            <person name="Jogler M."/>
            <person name="Boedeker C."/>
            <person name="Pinto D."/>
            <person name="Vollmers J."/>
            <person name="Rivas-Marin E."/>
            <person name="Kohn T."/>
            <person name="Peeters S.H."/>
            <person name="Heuer A."/>
            <person name="Rast P."/>
            <person name="Oberbeckmann S."/>
            <person name="Bunk B."/>
            <person name="Jeske O."/>
            <person name="Meyerdierks A."/>
            <person name="Storesund J.E."/>
            <person name="Kallscheuer N."/>
            <person name="Luecker S."/>
            <person name="Lage O.M."/>
            <person name="Pohl T."/>
            <person name="Merkel B.J."/>
            <person name="Hornburger P."/>
            <person name="Mueller R.-W."/>
            <person name="Bruemmer F."/>
            <person name="Labrenz M."/>
            <person name="Spormann A.M."/>
            <person name="Op Den Camp H."/>
            <person name="Overmann J."/>
            <person name="Amann R."/>
            <person name="Jetten M.S.M."/>
            <person name="Mascher T."/>
            <person name="Medema M.H."/>
            <person name="Devos D.P."/>
            <person name="Kaster A.-K."/>
            <person name="Ovreas L."/>
            <person name="Rohde M."/>
            <person name="Galperin M.Y."/>
            <person name="Jogler C."/>
        </authorList>
    </citation>
    <scope>NUCLEOTIDE SEQUENCE [LARGE SCALE GENOMIC DNA]</scope>
    <source>
        <strain evidence="2 3">CA54</strain>
    </source>
</reference>
<sequence>MNDQTTDVRNFILQKIRAAAEVKAIAVDDIGDDFDFFESEIFDSLGLVGLLTQIEGELGASIDFSELDPEEFTTLGGLTRITEAAMKS</sequence>
<dbReference type="Gene3D" id="1.10.1200.10">
    <property type="entry name" value="ACP-like"/>
    <property type="match status" value="1"/>
</dbReference>
<keyword evidence="3" id="KW-1185">Reference proteome</keyword>
<evidence type="ECO:0000313" key="3">
    <source>
        <dbReference type="Proteomes" id="UP000320735"/>
    </source>
</evidence>
<dbReference type="SUPFAM" id="SSF47336">
    <property type="entry name" value="ACP-like"/>
    <property type="match status" value="1"/>
</dbReference>
<dbReference type="InterPro" id="IPR009081">
    <property type="entry name" value="PP-bd_ACP"/>
</dbReference>
<proteinExistence type="predicted"/>
<organism evidence="2 3">
    <name type="scientific">Symmachiella macrocystis</name>
    <dbReference type="NCBI Taxonomy" id="2527985"/>
    <lineage>
        <taxon>Bacteria</taxon>
        <taxon>Pseudomonadati</taxon>
        <taxon>Planctomycetota</taxon>
        <taxon>Planctomycetia</taxon>
        <taxon>Planctomycetales</taxon>
        <taxon>Planctomycetaceae</taxon>
        <taxon>Symmachiella</taxon>
    </lineage>
</organism>
<keyword evidence="2" id="KW-0436">Ligase</keyword>
<dbReference type="GO" id="GO:0016874">
    <property type="term" value="F:ligase activity"/>
    <property type="evidence" value="ECO:0007669"/>
    <property type="project" value="UniProtKB-KW"/>
</dbReference>
<dbReference type="InterPro" id="IPR036736">
    <property type="entry name" value="ACP-like_sf"/>
</dbReference>
<protein>
    <submittedName>
        <fullName evidence="2">D-alanine--poly(Phosphoribitol) ligase subunit 2</fullName>
    </submittedName>
</protein>
<dbReference type="EMBL" id="SJPP01000002">
    <property type="protein sequence ID" value="TWU08821.1"/>
    <property type="molecule type" value="Genomic_DNA"/>
</dbReference>
<dbReference type="Proteomes" id="UP000320735">
    <property type="component" value="Unassembled WGS sequence"/>
</dbReference>
<evidence type="ECO:0000313" key="2">
    <source>
        <dbReference type="EMBL" id="TWU08821.1"/>
    </source>
</evidence>
<evidence type="ECO:0000259" key="1">
    <source>
        <dbReference type="PROSITE" id="PS50075"/>
    </source>
</evidence>
<dbReference type="RefSeq" id="WP_146372614.1">
    <property type="nucleotide sequence ID" value="NZ_SJPP01000002.1"/>
</dbReference>